<sequence length="276" mass="31840">METSKEKKLPSLRKMSYLDAAYGKEIYNFFGNRVLEHTTSTGVVLAIKVKPLEGMDRSEGDMMQYAATNGILAPNVRGVYEVVTSEPIARVLVSERVPGESLDGVWPNLTEIQRSSIKDQLRVQLAQMRKCTQPFIGRVGRQHTRNVYDRLHQTYCGPFSDEKEFDDWCLDQLDGGPLVRWRWQRYLKKERKSSPGRFVLTHGDLTPRNIMVQDGTVTGIVDWEKSGFFPEYAEYAFAFALCHTHEKWWMPVLKEILQPISGQRLEFTRLAENRGF</sequence>
<name>A0ACC1SFD6_9HYPO</name>
<comment type="caution">
    <text evidence="1">The sequence shown here is derived from an EMBL/GenBank/DDBJ whole genome shotgun (WGS) entry which is preliminary data.</text>
</comment>
<evidence type="ECO:0000313" key="2">
    <source>
        <dbReference type="Proteomes" id="UP001148629"/>
    </source>
</evidence>
<organism evidence="1 2">
    <name type="scientific">Fusarium decemcellulare</name>
    <dbReference type="NCBI Taxonomy" id="57161"/>
    <lineage>
        <taxon>Eukaryota</taxon>
        <taxon>Fungi</taxon>
        <taxon>Dikarya</taxon>
        <taxon>Ascomycota</taxon>
        <taxon>Pezizomycotina</taxon>
        <taxon>Sordariomycetes</taxon>
        <taxon>Hypocreomycetidae</taxon>
        <taxon>Hypocreales</taxon>
        <taxon>Nectriaceae</taxon>
        <taxon>Fusarium</taxon>
        <taxon>Fusarium decemcellulare species complex</taxon>
    </lineage>
</organism>
<gene>
    <name evidence="1" type="ORF">NM208_g5861</name>
</gene>
<dbReference type="EMBL" id="JANRMS010000513">
    <property type="protein sequence ID" value="KAJ3538561.1"/>
    <property type="molecule type" value="Genomic_DNA"/>
</dbReference>
<protein>
    <submittedName>
        <fullName evidence="1">Uncharacterized protein</fullName>
    </submittedName>
</protein>
<proteinExistence type="predicted"/>
<reference evidence="1" key="1">
    <citation type="submission" date="2022-08" db="EMBL/GenBank/DDBJ databases">
        <title>Genome Sequence of Fusarium decemcellulare.</title>
        <authorList>
            <person name="Buettner E."/>
        </authorList>
    </citation>
    <scope>NUCLEOTIDE SEQUENCE</scope>
    <source>
        <strain evidence="1">Babe19</strain>
    </source>
</reference>
<accession>A0ACC1SFD6</accession>
<evidence type="ECO:0000313" key="1">
    <source>
        <dbReference type="EMBL" id="KAJ3538561.1"/>
    </source>
</evidence>
<keyword evidence="2" id="KW-1185">Reference proteome</keyword>
<dbReference type="Proteomes" id="UP001148629">
    <property type="component" value="Unassembled WGS sequence"/>
</dbReference>